<protein>
    <submittedName>
        <fullName evidence="2">Uncharacterized protein</fullName>
    </submittedName>
</protein>
<proteinExistence type="predicted"/>
<dbReference type="PANTHER" id="PTHR35299">
    <property type="entry name" value="RUBISCO ACCUMULATION FACTOR 1"/>
    <property type="match status" value="1"/>
</dbReference>
<dbReference type="EMBL" id="AC084884">
    <property type="protein sequence ID" value="AAK63891.1"/>
    <property type="molecule type" value="Genomic_DNA"/>
</dbReference>
<dbReference type="PANTHER" id="PTHR35299:SF3">
    <property type="entry name" value="RUBISCO ACCUMULATION FACTOR 1.2, CHLOROPLASTIC"/>
    <property type="match status" value="1"/>
</dbReference>
<reference evidence="3" key="2">
    <citation type="journal article" date="2008" name="Nucleic Acids Res.">
        <title>The rice annotation project database (RAP-DB): 2008 update.</title>
        <authorList>
            <consortium name="The rice annotation project (RAP)"/>
        </authorList>
    </citation>
    <scope>GENOME REANNOTATION</scope>
    <source>
        <strain evidence="3">cv. Nipponbare</strain>
    </source>
</reference>
<name>A0A5S6RD12_ORYSJ</name>
<feature type="compositionally biased region" description="Acidic residues" evidence="1">
    <location>
        <begin position="186"/>
        <end position="195"/>
    </location>
</feature>
<dbReference type="InterPro" id="IPR037494">
    <property type="entry name" value="RAF1"/>
</dbReference>
<dbReference type="Proteomes" id="UP000000763">
    <property type="component" value="Chromosome 10"/>
</dbReference>
<feature type="region of interest" description="Disordered" evidence="1">
    <location>
        <begin position="1"/>
        <end position="56"/>
    </location>
</feature>
<feature type="compositionally biased region" description="Basic and acidic residues" evidence="1">
    <location>
        <begin position="29"/>
        <end position="40"/>
    </location>
</feature>
<reference evidence="3" key="1">
    <citation type="journal article" date="2005" name="Nature">
        <title>The map-based sequence of the rice genome.</title>
        <authorList>
            <consortium name="International rice genome sequencing project (IRGSP)"/>
            <person name="Matsumoto T."/>
            <person name="Wu J."/>
            <person name="Kanamori H."/>
            <person name="Katayose Y."/>
            <person name="Fujisawa M."/>
            <person name="Namiki N."/>
            <person name="Mizuno H."/>
            <person name="Yamamoto K."/>
            <person name="Antonio B.A."/>
            <person name="Baba T."/>
            <person name="Sakata K."/>
            <person name="Nagamura Y."/>
            <person name="Aoki H."/>
            <person name="Arikawa K."/>
            <person name="Arita K."/>
            <person name="Bito T."/>
            <person name="Chiden Y."/>
            <person name="Fujitsuka N."/>
            <person name="Fukunaka R."/>
            <person name="Hamada M."/>
            <person name="Harada C."/>
            <person name="Hayashi A."/>
            <person name="Hijishita S."/>
            <person name="Honda M."/>
            <person name="Hosokawa S."/>
            <person name="Ichikawa Y."/>
            <person name="Idonuma A."/>
            <person name="Iijima M."/>
            <person name="Ikeda M."/>
            <person name="Ikeno M."/>
            <person name="Ito K."/>
            <person name="Ito S."/>
            <person name="Ito T."/>
            <person name="Ito Y."/>
            <person name="Ito Y."/>
            <person name="Iwabuchi A."/>
            <person name="Kamiya K."/>
            <person name="Karasawa W."/>
            <person name="Kurita K."/>
            <person name="Katagiri S."/>
            <person name="Kikuta A."/>
            <person name="Kobayashi H."/>
            <person name="Kobayashi N."/>
            <person name="Machita K."/>
            <person name="Maehara T."/>
            <person name="Masukawa M."/>
            <person name="Mizubayashi T."/>
            <person name="Mukai Y."/>
            <person name="Nagasaki H."/>
            <person name="Nagata Y."/>
            <person name="Naito S."/>
            <person name="Nakashima M."/>
            <person name="Nakama Y."/>
            <person name="Nakamichi Y."/>
            <person name="Nakamura M."/>
            <person name="Meguro A."/>
            <person name="Negishi M."/>
            <person name="Ohta I."/>
            <person name="Ohta T."/>
            <person name="Okamoto M."/>
            <person name="Ono N."/>
            <person name="Saji S."/>
            <person name="Sakaguchi M."/>
            <person name="Sakai K."/>
            <person name="Shibata M."/>
            <person name="Shimokawa T."/>
            <person name="Song J."/>
            <person name="Takazaki Y."/>
            <person name="Terasawa K."/>
            <person name="Tsugane M."/>
            <person name="Tsuji K."/>
            <person name="Ueda S."/>
            <person name="Waki K."/>
            <person name="Yamagata H."/>
            <person name="Yamamoto M."/>
            <person name="Yamamoto S."/>
            <person name="Yamane H."/>
            <person name="Yoshiki S."/>
            <person name="Yoshihara R."/>
            <person name="Yukawa K."/>
            <person name="Zhong H."/>
            <person name="Yano M."/>
            <person name="Yuan Q."/>
            <person name="Ouyang S."/>
            <person name="Liu J."/>
            <person name="Jones K.M."/>
            <person name="Gansberger K."/>
            <person name="Moffat K."/>
            <person name="Hill J."/>
            <person name="Bera J."/>
            <person name="Fadrosh D."/>
            <person name="Jin S."/>
            <person name="Johri S."/>
            <person name="Kim M."/>
            <person name="Overton L."/>
            <person name="Reardon M."/>
            <person name="Tsitrin T."/>
            <person name="Vuong H."/>
            <person name="Weaver B."/>
            <person name="Ciecko A."/>
            <person name="Tallon L."/>
            <person name="Jackson J."/>
            <person name="Pai G."/>
            <person name="Aken S.V."/>
            <person name="Utterback T."/>
            <person name="Reidmuller S."/>
            <person name="Feldblyum T."/>
            <person name="Hsiao J."/>
            <person name="Zismann V."/>
            <person name="Iobst S."/>
            <person name="de Vazeille A.R."/>
            <person name="Buell C.R."/>
            <person name="Ying K."/>
            <person name="Li Y."/>
            <person name="Lu T."/>
            <person name="Huang Y."/>
            <person name="Zhao Q."/>
            <person name="Feng Q."/>
            <person name="Zhang L."/>
            <person name="Zhu J."/>
            <person name="Weng Q."/>
            <person name="Mu J."/>
            <person name="Lu Y."/>
            <person name="Fan D."/>
            <person name="Liu Y."/>
            <person name="Guan J."/>
            <person name="Zhang Y."/>
            <person name="Yu S."/>
            <person name="Liu X."/>
            <person name="Zhang Y."/>
            <person name="Hong G."/>
            <person name="Han B."/>
            <person name="Choisne N."/>
            <person name="Demange N."/>
            <person name="Orjeda G."/>
            <person name="Samain S."/>
            <person name="Cattolico L."/>
            <person name="Pelletier E."/>
            <person name="Couloux A."/>
            <person name="Segurens B."/>
            <person name="Wincker P."/>
            <person name="D'Hont A."/>
            <person name="Scarpelli C."/>
            <person name="Weissenbach J."/>
            <person name="Salanoubat M."/>
            <person name="Quetier F."/>
            <person name="Yu Y."/>
            <person name="Kim H.R."/>
            <person name="Rambo T."/>
            <person name="Currie J."/>
            <person name="Collura K."/>
            <person name="Luo M."/>
            <person name="Yang T."/>
            <person name="Ammiraju J.S.S."/>
            <person name="Engler F."/>
            <person name="Soderlund C."/>
            <person name="Wing R.A."/>
            <person name="Palmer L.E."/>
            <person name="de la Bastide M."/>
            <person name="Spiegel L."/>
            <person name="Nascimento L."/>
            <person name="Zutavern T."/>
            <person name="O'Shaughnessy A."/>
            <person name="Dike S."/>
            <person name="Dedhia N."/>
            <person name="Preston R."/>
            <person name="Balija V."/>
            <person name="McCombie W.R."/>
            <person name="Chow T."/>
            <person name="Chen H."/>
            <person name="Chung M."/>
            <person name="Chen C."/>
            <person name="Shaw J."/>
            <person name="Wu H."/>
            <person name="Hsiao K."/>
            <person name="Chao Y."/>
            <person name="Chu M."/>
            <person name="Cheng C."/>
            <person name="Hour A."/>
            <person name="Lee P."/>
            <person name="Lin S."/>
            <person name="Lin Y."/>
            <person name="Liou J."/>
            <person name="Liu S."/>
            <person name="Hsing Y."/>
            <person name="Raghuvanshi S."/>
            <person name="Mohanty A."/>
            <person name="Bharti A.K."/>
            <person name="Gaur A."/>
            <person name="Gupta V."/>
            <person name="Kumar D."/>
            <person name="Ravi V."/>
            <person name="Vij S."/>
            <person name="Kapur A."/>
            <person name="Khurana P."/>
            <person name="Khurana P."/>
            <person name="Khurana J.P."/>
            <person name="Tyagi A.K."/>
            <person name="Gaikwad K."/>
            <person name="Singh A."/>
            <person name="Dalal V."/>
            <person name="Srivastava S."/>
            <person name="Dixit A."/>
            <person name="Pal A.K."/>
            <person name="Ghazi I.A."/>
            <person name="Yadav M."/>
            <person name="Pandit A."/>
            <person name="Bhargava A."/>
            <person name="Sureshbabu K."/>
            <person name="Batra K."/>
            <person name="Sharma T.R."/>
            <person name="Mohapatra T."/>
            <person name="Singh N.K."/>
            <person name="Messing J."/>
            <person name="Nelson A.B."/>
            <person name="Fuks G."/>
            <person name="Kavchok S."/>
            <person name="Keizer G."/>
            <person name="Linton E."/>
            <person name="Llaca V."/>
            <person name="Song R."/>
            <person name="Tanyolac B."/>
            <person name="Young S."/>
            <person name="Ho-Il K."/>
            <person name="Hahn J.H."/>
            <person name="Sangsakoo G."/>
            <person name="Vanavichit A."/>
            <person name="de Mattos Luiz.A.T."/>
            <person name="Zimmer P.D."/>
            <person name="Malone G."/>
            <person name="Dellagostin O."/>
            <person name="de Oliveira A.C."/>
            <person name="Bevan M."/>
            <person name="Bancroft I."/>
            <person name="Minx P."/>
            <person name="Cordum H."/>
            <person name="Wilson R."/>
            <person name="Cheng Z."/>
            <person name="Jin W."/>
            <person name="Jiang J."/>
            <person name="Leong S.A."/>
            <person name="Iwama H."/>
            <person name="Gojobori T."/>
            <person name="Itoh T."/>
            <person name="Niimura Y."/>
            <person name="Fujii Y."/>
            <person name="Habara T."/>
            <person name="Sakai H."/>
            <person name="Sato Y."/>
            <person name="Wilson G."/>
            <person name="Kumar K."/>
            <person name="McCouch S."/>
            <person name="Juretic N."/>
            <person name="Hoen D."/>
            <person name="Wright S."/>
            <person name="Bruskiewich R."/>
            <person name="Bureau T."/>
            <person name="Miyao A."/>
            <person name="Hirochika H."/>
            <person name="Nishikawa T."/>
            <person name="Kadowaki K."/>
            <person name="Sugiura M."/>
            <person name="Burr B."/>
            <person name="Sasaki T."/>
        </authorList>
    </citation>
    <scope>NUCLEOTIDE SEQUENCE [LARGE SCALE GENOMIC DNA]</scope>
    <source>
        <strain evidence="3">cv. Nipponbare</strain>
    </source>
</reference>
<feature type="region of interest" description="Disordered" evidence="1">
    <location>
        <begin position="91"/>
        <end position="114"/>
    </location>
</feature>
<dbReference type="AlphaFoldDB" id="A0A5S6RD12"/>
<evidence type="ECO:0000313" key="2">
    <source>
        <dbReference type="EMBL" id="AAK63891.1"/>
    </source>
</evidence>
<evidence type="ECO:0000313" key="3">
    <source>
        <dbReference type="Proteomes" id="UP000000763"/>
    </source>
</evidence>
<accession>A0A5S6RD12</accession>
<gene>
    <name evidence="2" type="primary">OSJNBa0031A07.7</name>
</gene>
<sequence>MQPRVGCQVPPERKNKSRSKKGGDAPNCIDREDRLHRPQDFEADADSTPMTTPGLPNFTVNNYVAELERALEVVETESARARVELEIDRAGRKVAGEEMDDDDTDSASAAVSRPAVPVVAEATTVLLLPVVHEGDGDEALAHAPRRTKTDVDVGIVEVDTEPKAQGWHVAQPYRPRDLYDMGTEPSDSDEDDPTS</sequence>
<organism evidence="2 3">
    <name type="scientific">Oryza sativa subsp. japonica</name>
    <name type="common">Rice</name>
    <dbReference type="NCBI Taxonomy" id="39947"/>
    <lineage>
        <taxon>Eukaryota</taxon>
        <taxon>Viridiplantae</taxon>
        <taxon>Streptophyta</taxon>
        <taxon>Embryophyta</taxon>
        <taxon>Tracheophyta</taxon>
        <taxon>Spermatophyta</taxon>
        <taxon>Magnoliopsida</taxon>
        <taxon>Liliopsida</taxon>
        <taxon>Poales</taxon>
        <taxon>Poaceae</taxon>
        <taxon>BOP clade</taxon>
        <taxon>Oryzoideae</taxon>
        <taxon>Oryzeae</taxon>
        <taxon>Oryzinae</taxon>
        <taxon>Oryza</taxon>
        <taxon>Oryza sativa</taxon>
    </lineage>
</organism>
<evidence type="ECO:0000256" key="1">
    <source>
        <dbReference type="SAM" id="MobiDB-lite"/>
    </source>
</evidence>
<feature type="region of interest" description="Disordered" evidence="1">
    <location>
        <begin position="170"/>
        <end position="195"/>
    </location>
</feature>